<feature type="domain" description="Nudix hydrolase" evidence="9">
    <location>
        <begin position="199"/>
        <end position="328"/>
    </location>
</feature>
<dbReference type="InterPro" id="IPR020084">
    <property type="entry name" value="NUDIX_hydrolase_CS"/>
</dbReference>
<evidence type="ECO:0000256" key="4">
    <source>
        <dbReference type="ARBA" id="ARBA00022691"/>
    </source>
</evidence>
<keyword evidence="6" id="KW-0378">Hydrolase</keyword>
<dbReference type="eggNOG" id="COG3791">
    <property type="taxonomic scope" value="Bacteria"/>
</dbReference>
<feature type="domain" description="CENP-V/GFA" evidence="10">
    <location>
        <begin position="366"/>
        <end position="475"/>
    </location>
</feature>
<keyword evidence="5" id="KW-0479">Metal-binding</keyword>
<dbReference type="PROSITE" id="PS51891">
    <property type="entry name" value="CENP_V_GFA"/>
    <property type="match status" value="1"/>
</dbReference>
<keyword evidence="2" id="KW-0489">Methyltransferase</keyword>
<dbReference type="EMBL" id="FOAZ01000007">
    <property type="protein sequence ID" value="SEL25280.1"/>
    <property type="molecule type" value="Genomic_DNA"/>
</dbReference>
<sequence>MTTTSTNQHHGNSAYSAGNPFAPLRDEERRLLNHHLPPPGGGTALDLGCGTGETTRHLAALGWTGTGVDLSRPAVEQARAAAAEAGLPARYVVLDVERDGFDAFPRASFDLITCRLTGAFLDQPRLLALVRHLLRPGGTLILSTPTEPRPVALDEQQIADLTGGFGAVQRHQAGDLVVLVLREPLPSHTAQEKHVPAANALFGVGVVIHDPRTNRVLLGRSARFAGLLEAVGGKPRPGEHLTSTAAREIGEETGLLVTPGDVQLLAMLVDGRGGLPRTTVAAYVNTFSGTPEAKEPHLIERWEWHPIGPLPAPLFQPSLDVLAIAFPHAYQSAGSAHAYPLASRAALMQTACQDRHAYPAAGPAVREGGCQCGALRYRATGSPDWPHICSCRHCRSLSGAAEMTWVGFDLAQFTWIGPAGEPVWHATWPDSRRGRCPDCGSQVCARDDGATSIAVTLASLDDPNELVPVHQSFRDDILLWRAPVPTVPSRDDAIAAG</sequence>
<evidence type="ECO:0000256" key="3">
    <source>
        <dbReference type="ARBA" id="ARBA00022679"/>
    </source>
</evidence>
<evidence type="ECO:0000256" key="8">
    <source>
        <dbReference type="SAM" id="MobiDB-lite"/>
    </source>
</evidence>
<dbReference type="SUPFAM" id="SSF51316">
    <property type="entry name" value="Mss4-like"/>
    <property type="match status" value="1"/>
</dbReference>
<dbReference type="AlphaFoldDB" id="A0A1H7NP07"/>
<keyword evidence="12" id="KW-1185">Reference proteome</keyword>
<dbReference type="Gene3D" id="3.40.50.150">
    <property type="entry name" value="Vaccinia Virus protein VP39"/>
    <property type="match status" value="1"/>
</dbReference>
<dbReference type="PANTHER" id="PTHR43464">
    <property type="entry name" value="METHYLTRANSFERASE"/>
    <property type="match status" value="1"/>
</dbReference>
<evidence type="ECO:0000256" key="2">
    <source>
        <dbReference type="ARBA" id="ARBA00022603"/>
    </source>
</evidence>
<dbReference type="GO" id="GO:0032259">
    <property type="term" value="P:methylation"/>
    <property type="evidence" value="ECO:0007669"/>
    <property type="project" value="UniProtKB-KW"/>
</dbReference>
<dbReference type="Gene3D" id="3.90.79.10">
    <property type="entry name" value="Nucleoside Triphosphate Pyrophosphohydrolase"/>
    <property type="match status" value="1"/>
</dbReference>
<evidence type="ECO:0000259" key="9">
    <source>
        <dbReference type="PROSITE" id="PS51462"/>
    </source>
</evidence>
<dbReference type="eggNOG" id="COG2226">
    <property type="taxonomic scope" value="Bacteria"/>
</dbReference>
<dbReference type="InterPro" id="IPR011057">
    <property type="entry name" value="Mss4-like_sf"/>
</dbReference>
<dbReference type="GO" id="GO:0016846">
    <property type="term" value="F:carbon-sulfur lyase activity"/>
    <property type="evidence" value="ECO:0007669"/>
    <property type="project" value="InterPro"/>
</dbReference>
<protein>
    <submittedName>
        <fullName evidence="11">Uncharacterized conserved protein</fullName>
    </submittedName>
</protein>
<evidence type="ECO:0000256" key="5">
    <source>
        <dbReference type="ARBA" id="ARBA00022723"/>
    </source>
</evidence>
<comment type="similarity">
    <text evidence="1">Belongs to the Gfa family.</text>
</comment>
<dbReference type="InterPro" id="IPR000086">
    <property type="entry name" value="NUDIX_hydrolase_dom"/>
</dbReference>
<gene>
    <name evidence="11" type="ORF">SAMN05414137_10711</name>
</gene>
<organism evidence="11 12">
    <name type="scientific">Streptacidiphilus jiangxiensis</name>
    <dbReference type="NCBI Taxonomy" id="235985"/>
    <lineage>
        <taxon>Bacteria</taxon>
        <taxon>Bacillati</taxon>
        <taxon>Actinomycetota</taxon>
        <taxon>Actinomycetes</taxon>
        <taxon>Kitasatosporales</taxon>
        <taxon>Streptomycetaceae</taxon>
        <taxon>Streptacidiphilus</taxon>
    </lineage>
</organism>
<dbReference type="SUPFAM" id="SSF55811">
    <property type="entry name" value="Nudix"/>
    <property type="match status" value="1"/>
</dbReference>
<dbReference type="SUPFAM" id="SSF53335">
    <property type="entry name" value="S-adenosyl-L-methionine-dependent methyltransferases"/>
    <property type="match status" value="1"/>
</dbReference>
<dbReference type="PROSITE" id="PS51462">
    <property type="entry name" value="NUDIX"/>
    <property type="match status" value="1"/>
</dbReference>
<dbReference type="InterPro" id="IPR006913">
    <property type="entry name" value="CENP-V/GFA"/>
</dbReference>
<dbReference type="InterPro" id="IPR041698">
    <property type="entry name" value="Methyltransf_25"/>
</dbReference>
<dbReference type="eggNOG" id="COG1051">
    <property type="taxonomic scope" value="Bacteria"/>
</dbReference>
<evidence type="ECO:0000313" key="11">
    <source>
        <dbReference type="EMBL" id="SEL25280.1"/>
    </source>
</evidence>
<evidence type="ECO:0000259" key="10">
    <source>
        <dbReference type="PROSITE" id="PS51891"/>
    </source>
</evidence>
<evidence type="ECO:0000256" key="6">
    <source>
        <dbReference type="ARBA" id="ARBA00022801"/>
    </source>
</evidence>
<dbReference type="InterPro" id="IPR015797">
    <property type="entry name" value="NUDIX_hydrolase-like_dom_sf"/>
</dbReference>
<evidence type="ECO:0000256" key="1">
    <source>
        <dbReference type="ARBA" id="ARBA00005495"/>
    </source>
</evidence>
<dbReference type="InterPro" id="IPR029063">
    <property type="entry name" value="SAM-dependent_MTases_sf"/>
</dbReference>
<dbReference type="Proteomes" id="UP000183015">
    <property type="component" value="Unassembled WGS sequence"/>
</dbReference>
<dbReference type="CDD" id="cd02440">
    <property type="entry name" value="AdoMet_MTases"/>
    <property type="match status" value="1"/>
</dbReference>
<dbReference type="OrthoDB" id="4035289at2"/>
<dbReference type="PROSITE" id="PS00893">
    <property type="entry name" value="NUDIX_BOX"/>
    <property type="match status" value="1"/>
</dbReference>
<accession>A0A1H7NP07</accession>
<name>A0A1H7NP07_STRJI</name>
<dbReference type="STRING" id="235985.SAMN05414137_10711"/>
<proteinExistence type="inferred from homology"/>
<reference evidence="12" key="1">
    <citation type="submission" date="2016-10" db="EMBL/GenBank/DDBJ databases">
        <authorList>
            <person name="Varghese N."/>
        </authorList>
    </citation>
    <scope>NUCLEOTIDE SEQUENCE [LARGE SCALE GENOMIC DNA]</scope>
    <source>
        <strain evidence="12">DSM 45096 / BCRC 16803 / CGMCC 4.1857 / CIP 109030 / JCM 12277 / KCTC 19219 / NBRC 100920 / 33214</strain>
    </source>
</reference>
<dbReference type="GO" id="GO:0046872">
    <property type="term" value="F:metal ion binding"/>
    <property type="evidence" value="ECO:0007669"/>
    <property type="project" value="UniProtKB-KW"/>
</dbReference>
<dbReference type="RefSeq" id="WP_052438521.1">
    <property type="nucleotide sequence ID" value="NZ_BBPN01000008.1"/>
</dbReference>
<dbReference type="Pfam" id="PF00293">
    <property type="entry name" value="NUDIX"/>
    <property type="match status" value="1"/>
</dbReference>
<dbReference type="GO" id="GO:0008168">
    <property type="term" value="F:methyltransferase activity"/>
    <property type="evidence" value="ECO:0007669"/>
    <property type="project" value="UniProtKB-KW"/>
</dbReference>
<keyword evidence="3" id="KW-0808">Transferase</keyword>
<dbReference type="Pfam" id="PF13649">
    <property type="entry name" value="Methyltransf_25"/>
    <property type="match status" value="1"/>
</dbReference>
<dbReference type="PANTHER" id="PTHR43464:SF19">
    <property type="entry name" value="UBIQUINONE BIOSYNTHESIS O-METHYLTRANSFERASE, MITOCHONDRIAL"/>
    <property type="match status" value="1"/>
</dbReference>
<feature type="region of interest" description="Disordered" evidence="8">
    <location>
        <begin position="1"/>
        <end position="20"/>
    </location>
</feature>
<dbReference type="Gene3D" id="3.90.1590.10">
    <property type="entry name" value="glutathione-dependent formaldehyde- activating enzyme (gfa)"/>
    <property type="match status" value="1"/>
</dbReference>
<feature type="compositionally biased region" description="Polar residues" evidence="8">
    <location>
        <begin position="1"/>
        <end position="16"/>
    </location>
</feature>
<keyword evidence="7" id="KW-0862">Zinc</keyword>
<evidence type="ECO:0000313" key="12">
    <source>
        <dbReference type="Proteomes" id="UP000183015"/>
    </source>
</evidence>
<evidence type="ECO:0000256" key="7">
    <source>
        <dbReference type="ARBA" id="ARBA00022833"/>
    </source>
</evidence>
<dbReference type="GO" id="GO:0016787">
    <property type="term" value="F:hydrolase activity"/>
    <property type="evidence" value="ECO:0007669"/>
    <property type="project" value="UniProtKB-KW"/>
</dbReference>
<dbReference type="Pfam" id="PF04828">
    <property type="entry name" value="GFA"/>
    <property type="match status" value="1"/>
</dbReference>
<keyword evidence="4" id="KW-0949">S-adenosyl-L-methionine</keyword>